<feature type="region of interest" description="Disordered" evidence="1">
    <location>
        <begin position="39"/>
        <end position="109"/>
    </location>
</feature>
<dbReference type="EMBL" id="JYKN01001893">
    <property type="protein sequence ID" value="KKK18535.1"/>
    <property type="molecule type" value="Genomic_DNA"/>
</dbReference>
<evidence type="ECO:0000256" key="1">
    <source>
        <dbReference type="SAM" id="MobiDB-lite"/>
    </source>
</evidence>
<dbReference type="AlphaFoldDB" id="A0A0F8WLD1"/>
<evidence type="ECO:0000313" key="2">
    <source>
        <dbReference type="EMBL" id="KKK18535.1"/>
    </source>
</evidence>
<feature type="compositionally biased region" description="Basic and acidic residues" evidence="1">
    <location>
        <begin position="71"/>
        <end position="80"/>
    </location>
</feature>
<dbReference type="OrthoDB" id="5331170at2759"/>
<dbReference type="VEuPathDB" id="FungiDB:P175DRAFT_0277758"/>
<evidence type="ECO:0000313" key="3">
    <source>
        <dbReference type="Proteomes" id="UP000034947"/>
    </source>
</evidence>
<accession>A0A0F8WLD1</accession>
<comment type="caution">
    <text evidence="2">The sequence shown here is derived from an EMBL/GenBank/DDBJ whole genome shotgun (WGS) entry which is preliminary data.</text>
</comment>
<keyword evidence="3" id="KW-1185">Reference proteome</keyword>
<dbReference type="Proteomes" id="UP000034947">
    <property type="component" value="Unassembled WGS sequence"/>
</dbReference>
<name>A0A0F8WLD1_9EURO</name>
<reference evidence="2 3" key="1">
    <citation type="submission" date="2015-02" db="EMBL/GenBank/DDBJ databases">
        <title>Draft Genome Sequences of Two Closely-Related Aflatoxigenic Aspergillus Species Obtained from the Cote d'Ivoire.</title>
        <authorList>
            <person name="Moore G.G."/>
            <person name="Beltz S.B."/>
            <person name="Mack B.M."/>
        </authorList>
    </citation>
    <scope>NUCLEOTIDE SEQUENCE [LARGE SCALE GENOMIC DNA]</scope>
    <source>
        <strain evidence="2 3">SRRC1432</strain>
    </source>
</reference>
<sequence length="180" mass="20836">MPPTVAWIWPKDPRPGNPSRWPRRWRLFDVLTNKGPDIFVGKIHDASSGGYGGPTRRQSQASEPPYTQRKRQGDGDRDARAWGSSWQEDHRGCRCGGRGRNAESKRSLPWTRRGSGVQYDFRTRKYAVPDRGTWRGVEYCDGDNGRSHEIPLRYWDCYGREYPASYWHDVAYGAHGDHQR</sequence>
<proteinExistence type="predicted"/>
<gene>
    <name evidence="2" type="ORF">AOCH_000759</name>
</gene>
<organism evidence="2 3">
    <name type="scientific">Aspergillus ochraceoroseus</name>
    <dbReference type="NCBI Taxonomy" id="138278"/>
    <lineage>
        <taxon>Eukaryota</taxon>
        <taxon>Fungi</taxon>
        <taxon>Dikarya</taxon>
        <taxon>Ascomycota</taxon>
        <taxon>Pezizomycotina</taxon>
        <taxon>Eurotiomycetes</taxon>
        <taxon>Eurotiomycetidae</taxon>
        <taxon>Eurotiales</taxon>
        <taxon>Aspergillaceae</taxon>
        <taxon>Aspergillus</taxon>
        <taxon>Aspergillus subgen. Nidulantes</taxon>
    </lineage>
</organism>
<protein>
    <submittedName>
        <fullName evidence="2">Uncharacterized protein</fullName>
    </submittedName>
</protein>
<feature type="region of interest" description="Disordered" evidence="1">
    <location>
        <begin position="1"/>
        <end position="22"/>
    </location>
</feature>